<gene>
    <name evidence="2" type="primary">tripartite terminase subunit 3</name>
</gene>
<dbReference type="InterPro" id="IPR038435">
    <property type="entry name" value="DNA_pack_C_sf"/>
</dbReference>
<dbReference type="Proteomes" id="UP001162227">
    <property type="component" value="Segment"/>
</dbReference>
<name>A0A5P9JTK5_9ALPH</name>
<dbReference type="GO" id="GO:0051276">
    <property type="term" value="P:chromosome organization"/>
    <property type="evidence" value="ECO:0007669"/>
    <property type="project" value="InterPro"/>
</dbReference>
<feature type="domain" description="Probable DNA packing protein C-terminal" evidence="1">
    <location>
        <begin position="61"/>
        <end position="406"/>
    </location>
</feature>
<dbReference type="Pfam" id="PF02499">
    <property type="entry name" value="DNA_pack_C"/>
    <property type="match status" value="1"/>
</dbReference>
<protein>
    <submittedName>
        <fullName evidence="2">Tripartite terminase subunit 3</fullName>
    </submittedName>
</protein>
<evidence type="ECO:0000313" key="2">
    <source>
        <dbReference type="EMBL" id="QFU14585.1"/>
    </source>
</evidence>
<accession>A0A5P9JTK5</accession>
<dbReference type="KEGG" id="vg:80541388"/>
<proteinExistence type="predicted"/>
<evidence type="ECO:0000259" key="1">
    <source>
        <dbReference type="Pfam" id="PF02499"/>
    </source>
</evidence>
<dbReference type="GeneID" id="80541388"/>
<dbReference type="InterPro" id="IPR003498">
    <property type="entry name" value="DNA_pack_C"/>
</dbReference>
<dbReference type="Gene3D" id="3.30.420.320">
    <property type="match status" value="1"/>
</dbReference>
<dbReference type="EMBL" id="MK955929">
    <property type="protein sequence ID" value="QFU14585.1"/>
    <property type="molecule type" value="Genomic_DNA"/>
</dbReference>
<dbReference type="RefSeq" id="YP_010802615.1">
    <property type="nucleotide sequence ID" value="NC_077028.1"/>
</dbReference>
<reference evidence="2" key="2">
    <citation type="submission" date="2019-05" db="EMBL/GenBank/DDBJ databases">
        <authorList>
            <person name="Sutherland M."/>
            <person name="Sarker S."/>
            <person name="Raidal S.R."/>
        </authorList>
    </citation>
    <scope>NUCLEOTIDE SEQUENCE</scope>
    <source>
        <strain evidence="2">PsHV 5</strain>
    </source>
</reference>
<sequence length="418" mass="46902">MTEGHHILAIGVLKHRGNVCFHIYNISLCFQGLRGQDFNILFVDEANFIKPAAMHTIIGFLNQTKCKIIFVSSTNTGQTSTSLLYKLKETTNSFLNVVTYICDEHLPEVRKRTDIATCSCFVLHKPVYVSMDGEVRRTADLFVQDSFMHEIAGGRVGKNGLSGHLFTDSAIDQFLVYRPSTTNIHNLENINRILTVYIDPAYTSNRHASGTGIAIVTHLRDSIVILGMEHFYLESLTGESATEIARCAYLCISYVCLLHMNHFTEVRISVEGNSNQDSATAIAIRISKYMINARLDLGCDVVFAHTRQQGTTIAHPFYLLHKQKTHAFDNFISLFNSGKIMISQEVVSNTIRLGFDPCEYLVDQIRNVHVLIRDGDRGRTFSGKRSGISDDMLLAVVMAAFLIRDPHPSAGYFPIQRQ</sequence>
<evidence type="ECO:0000313" key="3">
    <source>
        <dbReference type="Proteomes" id="UP001162227"/>
    </source>
</evidence>
<keyword evidence="3" id="KW-1185">Reference proteome</keyword>
<reference evidence="2" key="1">
    <citation type="journal article" date="2019" name="Vet. Microbiol.">
        <title>Molecular and microscopic characterisation of a novel pathogenic herpesvirus from Indian ringneck parrots (Psittacula krameri).</title>
        <authorList>
            <person name="Sutherland M."/>
            <person name="Sarker S."/>
            <person name="Raidal S.R."/>
        </authorList>
    </citation>
    <scope>NUCLEOTIDE SEQUENCE</scope>
    <source>
        <strain evidence="2">PsHV 5</strain>
    </source>
</reference>
<organism evidence="2 3">
    <name type="scientific">Psittacid alphaherpesvirus 5</name>
    <dbReference type="NCBI Taxonomy" id="2972693"/>
    <lineage>
        <taxon>Viruses</taxon>
        <taxon>Duplodnaviria</taxon>
        <taxon>Heunggongvirae</taxon>
        <taxon>Peploviricota</taxon>
        <taxon>Herviviricetes</taxon>
        <taxon>Herpesvirales</taxon>
        <taxon>Orthoherpesviridae</taxon>
        <taxon>Alphaherpesvirinae</taxon>
        <taxon>Iltovirus</taxon>
        <taxon>Iltovirus psittacidalpha5</taxon>
    </lineage>
</organism>